<evidence type="ECO:0000313" key="1">
    <source>
        <dbReference type="EMBL" id="KKM14176.1"/>
    </source>
</evidence>
<protein>
    <submittedName>
        <fullName evidence="1">Uncharacterized protein</fullName>
    </submittedName>
</protein>
<reference evidence="1" key="1">
    <citation type="journal article" date="2015" name="Nature">
        <title>Complex archaea that bridge the gap between prokaryotes and eukaryotes.</title>
        <authorList>
            <person name="Spang A."/>
            <person name="Saw J.H."/>
            <person name="Jorgensen S.L."/>
            <person name="Zaremba-Niedzwiedzka K."/>
            <person name="Martijn J."/>
            <person name="Lind A.E."/>
            <person name="van Eijk R."/>
            <person name="Schleper C."/>
            <person name="Guy L."/>
            <person name="Ettema T.J."/>
        </authorList>
    </citation>
    <scope>NUCLEOTIDE SEQUENCE</scope>
</reference>
<dbReference type="EMBL" id="LAZR01015210">
    <property type="protein sequence ID" value="KKM14176.1"/>
    <property type="molecule type" value="Genomic_DNA"/>
</dbReference>
<proteinExistence type="predicted"/>
<comment type="caution">
    <text evidence="1">The sequence shown here is derived from an EMBL/GenBank/DDBJ whole genome shotgun (WGS) entry which is preliminary data.</text>
</comment>
<organism evidence="1">
    <name type="scientific">marine sediment metagenome</name>
    <dbReference type="NCBI Taxonomy" id="412755"/>
    <lineage>
        <taxon>unclassified sequences</taxon>
        <taxon>metagenomes</taxon>
        <taxon>ecological metagenomes</taxon>
    </lineage>
</organism>
<accession>A0A0F9HFE1</accession>
<sequence length="111" mass="12467">MNDEGKRMLNQIEDLLLRTRDLVGSEPASPDMTKKVELALLRPEGSRLDGVRLAQQMVEWPQPTVEEPDQATLEEWMWADGGCEATDGCWTEPDGTCLHGHPAWLLRLGLI</sequence>
<name>A0A0F9HFE1_9ZZZZ</name>
<dbReference type="AlphaFoldDB" id="A0A0F9HFE1"/>
<gene>
    <name evidence="1" type="ORF">LCGC14_1708720</name>
</gene>